<keyword evidence="8" id="KW-1003">Cell membrane</keyword>
<dbReference type="InterPro" id="IPR014029">
    <property type="entry name" value="NADH_UbQ_OxRdtase_49kDa_CS"/>
</dbReference>
<dbReference type="PANTHER" id="PTHR11993">
    <property type="entry name" value="NADH-UBIQUINONE OXIDOREDUCTASE 49 KDA SUBUNIT"/>
    <property type="match status" value="1"/>
</dbReference>
<evidence type="ECO:0000256" key="6">
    <source>
        <dbReference type="ARBA" id="ARBA00023027"/>
    </source>
</evidence>
<proteinExistence type="inferred from homology"/>
<keyword evidence="6 8" id="KW-0520">NAD</keyword>
<organism evidence="11 12">
    <name type="scientific">Teichococcus aerophilus</name>
    <dbReference type="NCBI Taxonomy" id="1224513"/>
    <lineage>
        <taxon>Bacteria</taxon>
        <taxon>Pseudomonadati</taxon>
        <taxon>Pseudomonadota</taxon>
        <taxon>Alphaproteobacteria</taxon>
        <taxon>Acetobacterales</taxon>
        <taxon>Roseomonadaceae</taxon>
        <taxon>Roseomonas</taxon>
    </lineage>
</organism>
<accession>A0ABR7RJX8</accession>
<keyword evidence="8" id="KW-0472">Membrane</keyword>
<keyword evidence="11" id="KW-0560">Oxidoreductase</keyword>
<comment type="similarity">
    <text evidence="2 8 9">Belongs to the complex I 49 kDa subunit family.</text>
</comment>
<dbReference type="RefSeq" id="WP_187784061.1">
    <property type="nucleotide sequence ID" value="NZ_JACTVA010000011.1"/>
</dbReference>
<keyword evidence="7 8" id="KW-0830">Ubiquinone</keyword>
<protein>
    <recommendedName>
        <fullName evidence="8">NADH-quinone oxidoreductase subunit D</fullName>
        <ecNumber evidence="8">7.1.1.-</ecNumber>
    </recommendedName>
    <alternativeName>
        <fullName evidence="8">NADH dehydrogenase I subunit D</fullName>
    </alternativeName>
    <alternativeName>
        <fullName evidence="8">NDH-1 subunit D</fullName>
    </alternativeName>
</protein>
<dbReference type="Pfam" id="PF00346">
    <property type="entry name" value="Complex1_49kDa"/>
    <property type="match status" value="1"/>
</dbReference>
<dbReference type="InterPro" id="IPR029014">
    <property type="entry name" value="NiFe-Hase_large"/>
</dbReference>
<dbReference type="GO" id="GO:0016491">
    <property type="term" value="F:oxidoreductase activity"/>
    <property type="evidence" value="ECO:0007669"/>
    <property type="project" value="UniProtKB-KW"/>
</dbReference>
<evidence type="ECO:0000256" key="3">
    <source>
        <dbReference type="ARBA" id="ARBA00022448"/>
    </source>
</evidence>
<comment type="subcellular location">
    <subcellularLocation>
        <location evidence="8">Cell membrane</location>
        <topology evidence="8">Peripheral membrane protein</topology>
        <orientation evidence="8">Cytoplasmic side</orientation>
    </subcellularLocation>
</comment>
<comment type="subunit">
    <text evidence="8">NDH-1 is composed of 14 different subunits. Subunits NuoB, C, D, E, F, and G constitute the peripheral sector of the complex.</text>
</comment>
<dbReference type="InterPro" id="IPR001135">
    <property type="entry name" value="NADH_Q_OxRdtase_suD"/>
</dbReference>
<keyword evidence="12" id="KW-1185">Reference proteome</keyword>
<evidence type="ECO:0000256" key="7">
    <source>
        <dbReference type="ARBA" id="ARBA00023075"/>
    </source>
</evidence>
<keyword evidence="5 8" id="KW-1278">Translocase</keyword>
<keyword evidence="4 8" id="KW-0874">Quinone</keyword>
<comment type="function">
    <text evidence="1 8">NDH-1 shuttles electrons from NADH, via FMN and iron-sulfur (Fe-S) centers, to quinones in the respiratory chain. The immediate electron acceptor for the enzyme in this species is believed to be ubiquinone. Couples the redox reaction to proton translocation (for every two electrons transferred, four hydrogen ions are translocated across the cytoplasmic membrane), and thus conserves the redox energy in a proton gradient.</text>
</comment>
<feature type="domain" description="NADH-quinone oxidoreductase subunit D" evidence="10">
    <location>
        <begin position="135"/>
        <end position="405"/>
    </location>
</feature>
<dbReference type="InterPro" id="IPR022885">
    <property type="entry name" value="NDH1_su_D/H"/>
</dbReference>
<evidence type="ECO:0000256" key="5">
    <source>
        <dbReference type="ARBA" id="ARBA00022967"/>
    </source>
</evidence>
<dbReference type="PROSITE" id="PS00535">
    <property type="entry name" value="COMPLEX1_49K"/>
    <property type="match status" value="1"/>
</dbReference>
<sequence>MSTSTPETAAASETRTVEYDSHTINFGPQHPAAHGVLRLILELKGEVVERADPHIGLLHRGTEKLIEHKTYLQALPYFDRLDYVAPMAQEHAFAIATERLLGVEAPLRAQYIRVMFAEISRILNHILNITTYALDVGATTPSLWGFEQREILLEVYEAASGSHYHANYVRPGGVAKDLPPGLLEKISLWADQFPKFVDDIERLLTGNRIFKQRTVDIGIMTAEQAMEWGFSGPCIRASGAAWDLRRSQPYDIYDQLDFEVPVGSHGDCYERYLVRVAEMRESHKMIRQCIAQMPGGPVKLADNKITPPKRGEMKRSMEALIHHFKLYTEGYHVPEGSTYSVVEAPKGEFGVYLVADGTNKPYRCHIRAPGFAHLQAMEVLSKGHMLADAVSVIGSLDIVFGEIDR</sequence>
<dbReference type="NCBIfam" id="TIGR01962">
    <property type="entry name" value="NuoD"/>
    <property type="match status" value="1"/>
</dbReference>
<reference evidence="11 12" key="1">
    <citation type="journal article" date="2013" name="Int. J. Syst. Evol. Microbiol.">
        <title>Roseomonas aerophila sp. nov., isolated from air.</title>
        <authorList>
            <person name="Kim S.J."/>
            <person name="Weon H.Y."/>
            <person name="Ahn J.H."/>
            <person name="Hong S.B."/>
            <person name="Seok S.J."/>
            <person name="Whang K.S."/>
            <person name="Kwon S.W."/>
        </authorList>
    </citation>
    <scope>NUCLEOTIDE SEQUENCE [LARGE SCALE GENOMIC DNA]</scope>
    <source>
        <strain evidence="11 12">NBRC 108923</strain>
    </source>
</reference>
<dbReference type="EMBL" id="JACTVA010000011">
    <property type="protein sequence ID" value="MBC9206886.1"/>
    <property type="molecule type" value="Genomic_DNA"/>
</dbReference>
<comment type="caution">
    <text evidence="11">The sequence shown here is derived from an EMBL/GenBank/DDBJ whole genome shotgun (WGS) entry which is preliminary data.</text>
</comment>
<dbReference type="SUPFAM" id="SSF56762">
    <property type="entry name" value="HydB/Nqo4-like"/>
    <property type="match status" value="1"/>
</dbReference>
<dbReference type="NCBIfam" id="NF004739">
    <property type="entry name" value="PRK06075.1"/>
    <property type="match status" value="1"/>
</dbReference>
<dbReference type="Proteomes" id="UP000626026">
    <property type="component" value="Unassembled WGS sequence"/>
</dbReference>
<evidence type="ECO:0000313" key="11">
    <source>
        <dbReference type="EMBL" id="MBC9206886.1"/>
    </source>
</evidence>
<dbReference type="Gene3D" id="1.10.645.10">
    <property type="entry name" value="Cytochrome-c3 Hydrogenase, chain B"/>
    <property type="match status" value="1"/>
</dbReference>
<dbReference type="PANTHER" id="PTHR11993:SF10">
    <property type="entry name" value="NADH DEHYDROGENASE [UBIQUINONE] IRON-SULFUR PROTEIN 2, MITOCHONDRIAL"/>
    <property type="match status" value="1"/>
</dbReference>
<evidence type="ECO:0000256" key="2">
    <source>
        <dbReference type="ARBA" id="ARBA00005769"/>
    </source>
</evidence>
<gene>
    <name evidence="8" type="primary">nuoD</name>
    <name evidence="11" type="ORF">IBL26_08565</name>
</gene>
<evidence type="ECO:0000256" key="1">
    <source>
        <dbReference type="ARBA" id="ARBA00002378"/>
    </source>
</evidence>
<comment type="catalytic activity">
    <reaction evidence="8">
        <text>a quinone + NADH + 5 H(+)(in) = a quinol + NAD(+) + 4 H(+)(out)</text>
        <dbReference type="Rhea" id="RHEA:57888"/>
        <dbReference type="ChEBI" id="CHEBI:15378"/>
        <dbReference type="ChEBI" id="CHEBI:24646"/>
        <dbReference type="ChEBI" id="CHEBI:57540"/>
        <dbReference type="ChEBI" id="CHEBI:57945"/>
        <dbReference type="ChEBI" id="CHEBI:132124"/>
    </reaction>
</comment>
<keyword evidence="3 8" id="KW-0813">Transport</keyword>
<evidence type="ECO:0000256" key="9">
    <source>
        <dbReference type="RuleBase" id="RU003685"/>
    </source>
</evidence>
<dbReference type="HAMAP" id="MF_01358">
    <property type="entry name" value="NDH1_NuoD"/>
    <property type="match status" value="1"/>
</dbReference>
<evidence type="ECO:0000256" key="8">
    <source>
        <dbReference type="HAMAP-Rule" id="MF_01358"/>
    </source>
</evidence>
<evidence type="ECO:0000259" key="10">
    <source>
        <dbReference type="Pfam" id="PF00346"/>
    </source>
</evidence>
<dbReference type="EC" id="7.1.1.-" evidence="8"/>
<evidence type="ECO:0000256" key="4">
    <source>
        <dbReference type="ARBA" id="ARBA00022719"/>
    </source>
</evidence>
<evidence type="ECO:0000313" key="12">
    <source>
        <dbReference type="Proteomes" id="UP000626026"/>
    </source>
</evidence>
<name>A0ABR7RJX8_9PROT</name>